<dbReference type="PRINTS" id="PR01217">
    <property type="entry name" value="PRICHEXTENSN"/>
</dbReference>
<dbReference type="Pfam" id="PF00188">
    <property type="entry name" value="CAP"/>
    <property type="match status" value="1"/>
</dbReference>
<dbReference type="SUPFAM" id="SSF55797">
    <property type="entry name" value="PR-1-like"/>
    <property type="match status" value="1"/>
</dbReference>
<dbReference type="Proteomes" id="UP000253208">
    <property type="component" value="Unassembled WGS sequence"/>
</dbReference>
<reference evidence="4 5" key="1">
    <citation type="submission" date="2018-02" db="EMBL/GenBank/DDBJ databases">
        <title>Complete genome sequencing of Faecalibacterium prausnitzii strains isolated from the human gut.</title>
        <authorList>
            <person name="Fitzgerald B.C."/>
            <person name="Shkoporov A.N."/>
            <person name="Ross P.R."/>
            <person name="Hill C."/>
        </authorList>
    </citation>
    <scope>NUCLEOTIDE SEQUENCE [LARGE SCALE GENOMIC DNA]</scope>
    <source>
        <strain evidence="4 5">APC942/31-1</strain>
    </source>
</reference>
<dbReference type="Gene3D" id="2.60.40.1080">
    <property type="match status" value="1"/>
</dbReference>
<sequence length="969" mass="106075">MNQTKEKKTRYLLWPALLLLLLLLAPGNIVRVQAASDQTAVQLKLSQGIRRYDYAYQVLDLVNQERAKKNRNPVTMDKNLLECAMTRAEELTVCASHTRPNGSICFSAFPYFEDPSENLAINQGTPEEVMESWIESSGHYTNIMNSKNVSAGIGCYSQNGHLYWIQCFSSHATEACTQPANQTVSPVISVLPKLINIHFNEASPITFTEEQKTLAIYITCNGFSPMSSSLDPASFTWSTGDPSIATVDQSGVIRLKSRGTTTVSATLKSCPDKTLSADLNAYYDLENSRETSLRYTSSWNYTGSPITFSPELKFHGRTLTEGKDYTISFSNNRNSGLGSFTITGLGLYSGTLTDDFLIRQINLSQSEVTFSQSSYLYTGTALTPKPTVTWNGITLTENVDYTLSWHNNAQQGNAYVTVSGKGNFTGENNKYFYIDLTPITEAEIGDIPDYEYAPGKEFKPEPTVTLNGVTLKKDVDYTLSYYDNTMASSRTNRPRVHITGIGIYRSGFSKYFTINPLKLSGETIQLADPNCKSESVTYYLRNNLIITYNGTQLTSDDFRITSVYCSSSNEILDFSLSYKQNYSGSRHMTSVKLCDLSDIPEQIFNGNAVTPKPTVKYGSDTLQEGTDYILTWKDNAKTGTGSVTVTGINNYFSSQSLTFKISAPAPTSTPTPKPTATPTPKPTATPTPKPTATPTPKPTATPTPKPTATPTPKPTATPTPKPTATPTPKPTATPKPKPTATPTPKPTATPVPKPSTTPAPMPSGTPAPKPSTTPASKPSGTPAPVITKLTAPSIKASASWNSCTLRWNRINNARNYILYRKTNSGKYTKIKTLNANTTSYKDTKITIGNKYSYVIRASKKTSSGYIYSPVSKAVTVKPNLLRPSIKLKTLKGKQTLSWKKISGATGYVIYQKKGNGSFKKVKTISSKNTSYTFKTAKNVTYSYRLVPYRTVNKKVKTGPASAVKTGKAK</sequence>
<dbReference type="CDD" id="cd00063">
    <property type="entry name" value="FN3"/>
    <property type="match status" value="1"/>
</dbReference>
<dbReference type="Gene3D" id="3.40.33.10">
    <property type="entry name" value="CAP"/>
    <property type="match status" value="1"/>
</dbReference>
<dbReference type="InterPro" id="IPR013783">
    <property type="entry name" value="Ig-like_fold"/>
</dbReference>
<feature type="domain" description="SCP" evidence="2">
    <location>
        <begin position="59"/>
        <end position="168"/>
    </location>
</feature>
<dbReference type="InterPro" id="IPR036116">
    <property type="entry name" value="FN3_sf"/>
</dbReference>
<dbReference type="InterPro" id="IPR014044">
    <property type="entry name" value="CAP_dom"/>
</dbReference>
<accession>A0A367G556</accession>
<dbReference type="PANTHER" id="PTHR31157:SF1">
    <property type="entry name" value="SCP DOMAIN-CONTAINING PROTEIN"/>
    <property type="match status" value="1"/>
</dbReference>
<proteinExistence type="predicted"/>
<dbReference type="InterPro" id="IPR008964">
    <property type="entry name" value="Invasin/intimin_cell_adhesion"/>
</dbReference>
<dbReference type="Gene3D" id="2.60.40.10">
    <property type="entry name" value="Immunoglobulins"/>
    <property type="match status" value="2"/>
</dbReference>
<feature type="domain" description="BIG2" evidence="3">
    <location>
        <begin position="233"/>
        <end position="269"/>
    </location>
</feature>
<comment type="caution">
    <text evidence="4">The sequence shown here is derived from an EMBL/GenBank/DDBJ whole genome shotgun (WGS) entry which is preliminary data.</text>
</comment>
<dbReference type="AlphaFoldDB" id="A0A367G556"/>
<dbReference type="InterPro" id="IPR003343">
    <property type="entry name" value="Big_2"/>
</dbReference>
<feature type="compositionally biased region" description="Pro residues" evidence="1">
    <location>
        <begin position="667"/>
        <end position="771"/>
    </location>
</feature>
<protein>
    <recommendedName>
        <fullName evidence="6">Fibronectin type-III domain-containing protein</fullName>
    </recommendedName>
</protein>
<evidence type="ECO:0000259" key="2">
    <source>
        <dbReference type="Pfam" id="PF00188"/>
    </source>
</evidence>
<evidence type="ECO:0000259" key="3">
    <source>
        <dbReference type="Pfam" id="PF02368"/>
    </source>
</evidence>
<feature type="compositionally biased region" description="Low complexity" evidence="1">
    <location>
        <begin position="772"/>
        <end position="784"/>
    </location>
</feature>
<dbReference type="EMBL" id="PSQG01000005">
    <property type="protein sequence ID" value="RCH45226.1"/>
    <property type="molecule type" value="Genomic_DNA"/>
</dbReference>
<dbReference type="SUPFAM" id="SSF49265">
    <property type="entry name" value="Fibronectin type III"/>
    <property type="match status" value="1"/>
</dbReference>
<organism evidence="4 5">
    <name type="scientific">Blautia obeum</name>
    <dbReference type="NCBI Taxonomy" id="40520"/>
    <lineage>
        <taxon>Bacteria</taxon>
        <taxon>Bacillati</taxon>
        <taxon>Bacillota</taxon>
        <taxon>Clostridia</taxon>
        <taxon>Lachnospirales</taxon>
        <taxon>Lachnospiraceae</taxon>
        <taxon>Blautia</taxon>
    </lineage>
</organism>
<dbReference type="PANTHER" id="PTHR31157">
    <property type="entry name" value="SCP DOMAIN-CONTAINING PROTEIN"/>
    <property type="match status" value="1"/>
</dbReference>
<evidence type="ECO:0000313" key="4">
    <source>
        <dbReference type="EMBL" id="RCH45226.1"/>
    </source>
</evidence>
<dbReference type="SUPFAM" id="SSF49373">
    <property type="entry name" value="Invasin/intimin cell-adhesion fragments"/>
    <property type="match status" value="1"/>
</dbReference>
<evidence type="ECO:0008006" key="6">
    <source>
        <dbReference type="Google" id="ProtNLM"/>
    </source>
</evidence>
<gene>
    <name evidence="4" type="ORF">C4886_04785</name>
</gene>
<dbReference type="CDD" id="cd05379">
    <property type="entry name" value="CAP_bacterial"/>
    <property type="match status" value="1"/>
</dbReference>
<name>A0A367G556_9FIRM</name>
<dbReference type="InterPro" id="IPR003961">
    <property type="entry name" value="FN3_dom"/>
</dbReference>
<dbReference type="InterPro" id="IPR035940">
    <property type="entry name" value="CAP_sf"/>
</dbReference>
<dbReference type="RefSeq" id="WP_114001815.1">
    <property type="nucleotide sequence ID" value="NZ_PSQG01000005.1"/>
</dbReference>
<feature type="region of interest" description="Disordered" evidence="1">
    <location>
        <begin position="663"/>
        <end position="786"/>
    </location>
</feature>
<dbReference type="Pfam" id="PF02368">
    <property type="entry name" value="Big_2"/>
    <property type="match status" value="1"/>
</dbReference>
<evidence type="ECO:0000256" key="1">
    <source>
        <dbReference type="SAM" id="MobiDB-lite"/>
    </source>
</evidence>
<evidence type="ECO:0000313" key="5">
    <source>
        <dbReference type="Proteomes" id="UP000253208"/>
    </source>
</evidence>